<evidence type="ECO:0000256" key="3">
    <source>
        <dbReference type="ARBA" id="ARBA00022692"/>
    </source>
</evidence>
<dbReference type="PANTHER" id="PTHR45649">
    <property type="entry name" value="AMINO-ACID PERMEASE BAT1"/>
    <property type="match status" value="1"/>
</dbReference>
<keyword evidence="4 6" id="KW-1133">Transmembrane helix</keyword>
<evidence type="ECO:0000313" key="8">
    <source>
        <dbReference type="Proteomes" id="UP000078240"/>
    </source>
</evidence>
<reference evidence="7 8" key="1">
    <citation type="submission" date="2016-01" db="EMBL/GenBank/DDBJ databases">
        <title>Biosynthesis of antibiotic leucinostatins and their inhibition on Phytophthora in bio-control Purpureocillium lilacinum.</title>
        <authorList>
            <person name="Wang G."/>
            <person name="Liu Z."/>
            <person name="Lin R."/>
            <person name="Li E."/>
            <person name="Mao Z."/>
            <person name="Ling J."/>
            <person name="Yin W."/>
            <person name="Xie B."/>
        </authorList>
    </citation>
    <scope>NUCLEOTIDE SEQUENCE [LARGE SCALE GENOMIC DNA]</scope>
    <source>
        <strain evidence="7">PLBJ-1</strain>
    </source>
</reference>
<protein>
    <submittedName>
        <fullName evidence="7">Amino acid transporter</fullName>
    </submittedName>
</protein>
<feature type="transmembrane region" description="Helical" evidence="6">
    <location>
        <begin position="327"/>
        <end position="355"/>
    </location>
</feature>
<name>A0A179FDS3_PURLI</name>
<feature type="transmembrane region" description="Helical" evidence="6">
    <location>
        <begin position="376"/>
        <end position="396"/>
    </location>
</feature>
<evidence type="ECO:0000256" key="2">
    <source>
        <dbReference type="ARBA" id="ARBA00022448"/>
    </source>
</evidence>
<dbReference type="PANTHER" id="PTHR45649:SF16">
    <property type="entry name" value="7-KETO 8-AMINOPELARGONIC ACID TRANSPORTER"/>
    <property type="match status" value="1"/>
</dbReference>
<evidence type="ECO:0000256" key="4">
    <source>
        <dbReference type="ARBA" id="ARBA00022989"/>
    </source>
</evidence>
<evidence type="ECO:0000256" key="5">
    <source>
        <dbReference type="ARBA" id="ARBA00023136"/>
    </source>
</evidence>
<dbReference type="EMBL" id="LSBH01000020">
    <property type="protein sequence ID" value="OAQ63725.1"/>
    <property type="molecule type" value="Genomic_DNA"/>
</dbReference>
<feature type="transmembrane region" description="Helical" evidence="6">
    <location>
        <begin position="276"/>
        <end position="297"/>
    </location>
</feature>
<feature type="transmembrane region" description="Helical" evidence="6">
    <location>
        <begin position="39"/>
        <end position="61"/>
    </location>
</feature>
<keyword evidence="3 6" id="KW-0812">Transmembrane</keyword>
<dbReference type="Proteomes" id="UP000078240">
    <property type="component" value="Unassembled WGS sequence"/>
</dbReference>
<feature type="transmembrane region" description="Helical" evidence="6">
    <location>
        <begin position="133"/>
        <end position="156"/>
    </location>
</feature>
<dbReference type="Gene3D" id="1.20.1740.10">
    <property type="entry name" value="Amino acid/polyamine transporter I"/>
    <property type="match status" value="1"/>
</dbReference>
<dbReference type="PIRSF" id="PIRSF006060">
    <property type="entry name" value="AA_transporter"/>
    <property type="match status" value="1"/>
</dbReference>
<dbReference type="InterPro" id="IPR002293">
    <property type="entry name" value="AA/rel_permease1"/>
</dbReference>
<feature type="transmembrane region" description="Helical" evidence="6">
    <location>
        <begin position="476"/>
        <end position="498"/>
    </location>
</feature>
<feature type="transmembrane region" description="Helical" evidence="6">
    <location>
        <begin position="193"/>
        <end position="214"/>
    </location>
</feature>
<feature type="transmembrane region" description="Helical" evidence="6">
    <location>
        <begin position="73"/>
        <end position="95"/>
    </location>
</feature>
<keyword evidence="5 6" id="KW-0472">Membrane</keyword>
<evidence type="ECO:0000256" key="6">
    <source>
        <dbReference type="SAM" id="Phobius"/>
    </source>
</evidence>
<comment type="caution">
    <text evidence="7">The sequence shown here is derived from an EMBL/GenBank/DDBJ whole genome shotgun (WGS) entry which is preliminary data.</text>
</comment>
<dbReference type="AlphaFoldDB" id="A0A179FDS3"/>
<keyword evidence="2" id="KW-0813">Transport</keyword>
<dbReference type="GO" id="GO:0022857">
    <property type="term" value="F:transmembrane transporter activity"/>
    <property type="evidence" value="ECO:0007669"/>
    <property type="project" value="InterPro"/>
</dbReference>
<evidence type="ECO:0000256" key="1">
    <source>
        <dbReference type="ARBA" id="ARBA00004141"/>
    </source>
</evidence>
<proteinExistence type="predicted"/>
<gene>
    <name evidence="7" type="ORF">VFPBJ_11323</name>
</gene>
<feature type="transmembrane region" description="Helical" evidence="6">
    <location>
        <begin position="448"/>
        <end position="470"/>
    </location>
</feature>
<feature type="transmembrane region" description="Helical" evidence="6">
    <location>
        <begin position="168"/>
        <end position="187"/>
    </location>
</feature>
<feature type="transmembrane region" description="Helical" evidence="6">
    <location>
        <begin position="402"/>
        <end position="428"/>
    </location>
</feature>
<dbReference type="GO" id="GO:0016020">
    <property type="term" value="C:membrane"/>
    <property type="evidence" value="ECO:0007669"/>
    <property type="project" value="UniProtKB-SubCell"/>
</dbReference>
<dbReference type="Pfam" id="PF13520">
    <property type="entry name" value="AA_permease_2"/>
    <property type="match status" value="1"/>
</dbReference>
<accession>A0A179FDS3</accession>
<comment type="subcellular location">
    <subcellularLocation>
        <location evidence="1">Membrane</location>
        <topology evidence="1">Multi-pass membrane protein</topology>
    </subcellularLocation>
</comment>
<evidence type="ECO:0000313" key="7">
    <source>
        <dbReference type="EMBL" id="OAQ63725.1"/>
    </source>
</evidence>
<sequence length="520" mass="56481">MAHKRGEKRQRSGESTRDVVFERESAEVEHAVLTERFNVWSVIGMNFSLTATPLGIGSYLVFTVGVGGSPFFIYGYILVVLLQLVVCLSLAEIAAKSFANELNPQGQIFWAGALASPQISRMLSYWTGAFTTLSWTFATAGCFVLAGKIVAASATILSATYEIQKYHVFLLAMASAGISLVFNTWLFKWVPKIAYFMAVFINLGTVYIFVSLLIRAHPKATASSVFTEVINNTGWSSDALVFCLNILPGSLSVCAFDTAAHMAEEIPQPERHVPKIMIYSALLSGVSGLVMAIVYSFCTIDPSALLDPIGGQPIFQLFVDALQSKPLVIVAAIIYCIVVVLGCIFFVTTLSRVVWSFSGHAGTPLGATLGFVHPRLGLPVHAVYAVTLAASLLCLLEFGPDLILNACFGAGGICAAVSFGIPICCLLLGGRQQLSAIRPFSMGRFGAVVNFVAVIWQLFQVVFLAFPVYYPVTARNMNWALGVVIVGVICSALNWLFFARHFYETPKPLSLERIQDRQMP</sequence>
<organism evidence="7 8">
    <name type="scientific">Purpureocillium lilacinum</name>
    <name type="common">Paecilomyces lilacinus</name>
    <dbReference type="NCBI Taxonomy" id="33203"/>
    <lineage>
        <taxon>Eukaryota</taxon>
        <taxon>Fungi</taxon>
        <taxon>Dikarya</taxon>
        <taxon>Ascomycota</taxon>
        <taxon>Pezizomycotina</taxon>
        <taxon>Sordariomycetes</taxon>
        <taxon>Hypocreomycetidae</taxon>
        <taxon>Hypocreales</taxon>
        <taxon>Ophiocordycipitaceae</taxon>
        <taxon>Purpureocillium</taxon>
    </lineage>
</organism>